<evidence type="ECO:0000256" key="4">
    <source>
        <dbReference type="ARBA" id="ARBA00022741"/>
    </source>
</evidence>
<evidence type="ECO:0000256" key="8">
    <source>
        <dbReference type="ARBA" id="ARBA00022989"/>
    </source>
</evidence>
<dbReference type="PROSITE" id="PS50990">
    <property type="entry name" value="PEPTIDASE_C39"/>
    <property type="match status" value="1"/>
</dbReference>
<keyword evidence="5" id="KW-0788">Thiol protease</keyword>
<keyword evidence="9 11" id="KW-0472">Membrane</keyword>
<dbReference type="Pfam" id="PF00005">
    <property type="entry name" value="ABC_tran"/>
    <property type="match status" value="1"/>
</dbReference>
<dbReference type="KEGG" id="scr:SCHRY_v1c06040"/>
<dbReference type="PANTHER" id="PTHR24221">
    <property type="entry name" value="ATP-BINDING CASSETTE SUB-FAMILY B"/>
    <property type="match status" value="1"/>
</dbReference>
<evidence type="ECO:0000256" key="3">
    <source>
        <dbReference type="ARBA" id="ARBA00022692"/>
    </source>
</evidence>
<dbReference type="OrthoDB" id="403954at2"/>
<dbReference type="EMBL" id="CP005077">
    <property type="protein sequence ID" value="AGM25182.1"/>
    <property type="molecule type" value="Genomic_DNA"/>
</dbReference>
<evidence type="ECO:0000256" key="7">
    <source>
        <dbReference type="ARBA" id="ARBA00022927"/>
    </source>
</evidence>
<dbReference type="PROSITE" id="PS50929">
    <property type="entry name" value="ABC_TM1F"/>
    <property type="match status" value="1"/>
</dbReference>
<evidence type="ECO:0000256" key="9">
    <source>
        <dbReference type="ARBA" id="ARBA00023136"/>
    </source>
</evidence>
<evidence type="ECO:0000256" key="6">
    <source>
        <dbReference type="ARBA" id="ARBA00022840"/>
    </source>
</evidence>
<feature type="transmembrane region" description="Helical" evidence="11">
    <location>
        <begin position="418"/>
        <end position="439"/>
    </location>
</feature>
<keyword evidence="7" id="KW-0813">Transport</keyword>
<dbReference type="InterPro" id="IPR036640">
    <property type="entry name" value="ABC1_TM_sf"/>
</dbReference>
<keyword evidence="5" id="KW-0645">Protease</keyword>
<dbReference type="STRING" id="1276227.SCHRY_v1c06040"/>
<keyword evidence="6" id="KW-0067">ATP-binding</keyword>
<dbReference type="GO" id="GO:0140359">
    <property type="term" value="F:ABC-type transporter activity"/>
    <property type="evidence" value="ECO:0007669"/>
    <property type="project" value="InterPro"/>
</dbReference>
<keyword evidence="3 11" id="KW-0812">Transmembrane</keyword>
<dbReference type="GO" id="GO:0005886">
    <property type="term" value="C:plasma membrane"/>
    <property type="evidence" value="ECO:0007669"/>
    <property type="project" value="UniProtKB-SubCell"/>
</dbReference>
<dbReference type="GO" id="GO:0043213">
    <property type="term" value="P:bacteriocin transport"/>
    <property type="evidence" value="ECO:0007669"/>
    <property type="project" value="UniProtKB-KW"/>
</dbReference>
<evidence type="ECO:0000256" key="2">
    <source>
        <dbReference type="ARBA" id="ARBA00005417"/>
    </source>
</evidence>
<dbReference type="GO" id="GO:0016887">
    <property type="term" value="F:ATP hydrolysis activity"/>
    <property type="evidence" value="ECO:0007669"/>
    <property type="project" value="InterPro"/>
</dbReference>
<keyword evidence="7" id="KW-0653">Protein transport</keyword>
<dbReference type="InterPro" id="IPR003439">
    <property type="entry name" value="ABC_transporter-like_ATP-bd"/>
</dbReference>
<proteinExistence type="inferred from homology"/>
<organism evidence="14 15">
    <name type="scientific">Spiroplasma chrysopicola DF-1</name>
    <dbReference type="NCBI Taxonomy" id="1276227"/>
    <lineage>
        <taxon>Bacteria</taxon>
        <taxon>Bacillati</taxon>
        <taxon>Mycoplasmatota</taxon>
        <taxon>Mollicutes</taxon>
        <taxon>Entomoplasmatales</taxon>
        <taxon>Spiroplasmataceae</taxon>
        <taxon>Spiroplasma</taxon>
    </lineage>
</organism>
<dbReference type="InterPro" id="IPR011527">
    <property type="entry name" value="ABC1_TM_dom"/>
</dbReference>
<name>R4U1J8_9MOLU</name>
<gene>
    <name evidence="14" type="ORF">SCHRY_v1c06040</name>
</gene>
<dbReference type="eggNOG" id="COG2274">
    <property type="taxonomic scope" value="Bacteria"/>
</dbReference>
<dbReference type="AlphaFoldDB" id="R4U1J8"/>
<dbReference type="SUPFAM" id="SSF90123">
    <property type="entry name" value="ABC transporter transmembrane region"/>
    <property type="match status" value="1"/>
</dbReference>
<dbReference type="Gene3D" id="3.90.70.10">
    <property type="entry name" value="Cysteine proteinases"/>
    <property type="match status" value="1"/>
</dbReference>
<feature type="transmembrane region" description="Helical" evidence="11">
    <location>
        <begin position="300"/>
        <end position="321"/>
    </location>
</feature>
<dbReference type="GO" id="GO:0034040">
    <property type="term" value="F:ATPase-coupled lipid transmembrane transporter activity"/>
    <property type="evidence" value="ECO:0007669"/>
    <property type="project" value="TreeGrafter"/>
</dbReference>
<feature type="transmembrane region" description="Helical" evidence="11">
    <location>
        <begin position="265"/>
        <end position="294"/>
    </location>
</feature>
<feature type="domain" description="ABC transmembrane type-1" evidence="12">
    <location>
        <begin position="162"/>
        <end position="427"/>
    </location>
</feature>
<dbReference type="RefSeq" id="WP_016339007.1">
    <property type="nucleotide sequence ID" value="NC_021280.1"/>
</dbReference>
<dbReference type="GO" id="GO:0006508">
    <property type="term" value="P:proteolysis"/>
    <property type="evidence" value="ECO:0007669"/>
    <property type="project" value="InterPro"/>
</dbReference>
<keyword evidence="5" id="KW-0378">Hydrolase</keyword>
<evidence type="ECO:0000256" key="11">
    <source>
        <dbReference type="SAM" id="Phobius"/>
    </source>
</evidence>
<evidence type="ECO:0000259" key="13">
    <source>
        <dbReference type="PROSITE" id="PS50990"/>
    </source>
</evidence>
<dbReference type="Gene3D" id="3.40.50.300">
    <property type="entry name" value="P-loop containing nucleotide triphosphate hydrolases"/>
    <property type="match status" value="1"/>
</dbReference>
<dbReference type="InterPro" id="IPR005074">
    <property type="entry name" value="Peptidase_C39"/>
</dbReference>
<sequence length="685" mass="79920">MIYPFLKQESINDCGFACLGMLIEYYHQQKISLLDLKMQYYHPETALSIFDLGQLANKYQLTLTPYQITSQEFVELKINQPLIVYVKNEDGDFHYIIIYGKKGHKYLMADPSTDKVKWISRDNFLTIFQGIILFTKQANKWVSNRTSFFTLFVFLKPYRKTLCAIFALTLLLNLSLIFSKSFLKVYFDQLTNAVNNDLGIIFITFIIILVFRLFVNYFTTLLNNYLNQQITKKLLGQFISNFNQLSYQEVTKISRSNWIKLQEDLALLATFLGSHLSQLLVTFLMFLISFFILLIMNSTILVIVLIENILSFLMMLVFLHVHKYHYQLYYNQGVKLQNETLALYDSFLSQRGSNLTGYLSYQWEQQLNAFLTKNFKLQQVILGQNLLQNFLSQIISYIIFYFSFNLIFHAVFSIGDLLFYSALAIYMNDFIISNSALIVQKTKFYDAFIRTRSFIFKQAPEESEIISLPTITTFNLVELSYTNDAEMLFKNVNLTFSGHLFLKGRSGIGKTTLLLLLSKMLLTQQGEIRINNNYNLTLLSPTLISTKIYSLVQQQYLFAGTVYDNITNFNQGCNYQIFNYEEIQTIFHRNQIKLTTFINANESSLSKGQIQIINFIKMLGQDRDVYLIDEGLSNVDNVSKKILIQFLLKLKNNKIIIYAGHDLIIEQCFKQIVDLETEFNRNDKR</sequence>
<dbReference type="Proteomes" id="UP000013964">
    <property type="component" value="Chromosome"/>
</dbReference>
<dbReference type="GO" id="GO:0008234">
    <property type="term" value="F:cysteine-type peptidase activity"/>
    <property type="evidence" value="ECO:0007669"/>
    <property type="project" value="UniProtKB-KW"/>
</dbReference>
<evidence type="ECO:0000313" key="14">
    <source>
        <dbReference type="EMBL" id="AGM25182.1"/>
    </source>
</evidence>
<feature type="transmembrane region" description="Helical" evidence="11">
    <location>
        <begin position="198"/>
        <end position="218"/>
    </location>
</feature>
<feature type="transmembrane region" description="Helical" evidence="11">
    <location>
        <begin position="394"/>
        <end position="412"/>
    </location>
</feature>
<evidence type="ECO:0000259" key="12">
    <source>
        <dbReference type="PROSITE" id="PS50929"/>
    </source>
</evidence>
<dbReference type="PATRIC" id="fig|1276227.3.peg.609"/>
<protein>
    <submittedName>
        <fullName evidence="14">Bacteriocin ABC transporter</fullName>
    </submittedName>
</protein>
<dbReference type="SMART" id="SM00382">
    <property type="entry name" value="AAA"/>
    <property type="match status" value="1"/>
</dbReference>
<dbReference type="InterPro" id="IPR003593">
    <property type="entry name" value="AAA+_ATPase"/>
</dbReference>
<dbReference type="GO" id="GO:0015031">
    <property type="term" value="P:protein transport"/>
    <property type="evidence" value="ECO:0007669"/>
    <property type="project" value="UniProtKB-KW"/>
</dbReference>
<dbReference type="Pfam" id="PF03412">
    <property type="entry name" value="Peptidase_C39"/>
    <property type="match status" value="1"/>
</dbReference>
<feature type="transmembrane region" description="Helical" evidence="11">
    <location>
        <begin position="161"/>
        <end position="178"/>
    </location>
</feature>
<dbReference type="HOGENOM" id="CLU_000604_95_3_14"/>
<dbReference type="PANTHER" id="PTHR24221:SF654">
    <property type="entry name" value="ATP-BINDING CASSETTE SUB-FAMILY B MEMBER 6"/>
    <property type="match status" value="1"/>
</dbReference>
<evidence type="ECO:0000256" key="5">
    <source>
        <dbReference type="ARBA" id="ARBA00022807"/>
    </source>
</evidence>
<accession>R4U1J8</accession>
<keyword evidence="10" id="KW-0080">Bacteriocin transport</keyword>
<comment type="subcellular location">
    <subcellularLocation>
        <location evidence="1">Cell membrane</location>
        <topology evidence="1">Multi-pass membrane protein</topology>
    </subcellularLocation>
</comment>
<dbReference type="InterPro" id="IPR027417">
    <property type="entry name" value="P-loop_NTPase"/>
</dbReference>
<evidence type="ECO:0000256" key="1">
    <source>
        <dbReference type="ARBA" id="ARBA00004651"/>
    </source>
</evidence>
<comment type="similarity">
    <text evidence="2">Belongs to the ABC transporter superfamily.</text>
</comment>
<dbReference type="InterPro" id="IPR039421">
    <property type="entry name" value="Type_1_exporter"/>
</dbReference>
<keyword evidence="8 11" id="KW-1133">Transmembrane helix</keyword>
<dbReference type="Gene3D" id="1.20.1560.10">
    <property type="entry name" value="ABC transporter type 1, transmembrane domain"/>
    <property type="match status" value="1"/>
</dbReference>
<evidence type="ECO:0000256" key="10">
    <source>
        <dbReference type="ARBA" id="ARBA00043264"/>
    </source>
</evidence>
<evidence type="ECO:0000313" key="15">
    <source>
        <dbReference type="Proteomes" id="UP000013964"/>
    </source>
</evidence>
<keyword evidence="15" id="KW-1185">Reference proteome</keyword>
<reference evidence="14 15" key="1">
    <citation type="journal article" date="2013" name="Genome Biol. Evol.">
        <title>Complete genomes of two dipteran-associated spiroplasmas provided insights into the origin, dynamics, and impacts of viral invasion in spiroplasma.</title>
        <authorList>
            <person name="Ku C."/>
            <person name="Lo W.S."/>
            <person name="Chen L.L."/>
            <person name="Kuo C.H."/>
        </authorList>
    </citation>
    <scope>NUCLEOTIDE SEQUENCE [LARGE SCALE GENOMIC DNA]</scope>
    <source>
        <strain evidence="14 15">DF-1</strain>
    </source>
</reference>
<feature type="domain" description="Peptidase C39" evidence="13">
    <location>
        <begin position="8"/>
        <end position="135"/>
    </location>
</feature>
<keyword evidence="4" id="KW-0547">Nucleotide-binding</keyword>
<dbReference type="SUPFAM" id="SSF52540">
    <property type="entry name" value="P-loop containing nucleoside triphosphate hydrolases"/>
    <property type="match status" value="1"/>
</dbReference>
<dbReference type="GO" id="GO:0005524">
    <property type="term" value="F:ATP binding"/>
    <property type="evidence" value="ECO:0007669"/>
    <property type="project" value="UniProtKB-KW"/>
</dbReference>